<accession>A0AAN7NED0</accession>
<keyword evidence="3" id="KW-1185">Reference proteome</keyword>
<proteinExistence type="predicted"/>
<dbReference type="Proteomes" id="UP001333110">
    <property type="component" value="Unassembled WGS sequence"/>
</dbReference>
<dbReference type="EMBL" id="JAUNZN010000003">
    <property type="protein sequence ID" value="KAK4824400.1"/>
    <property type="molecule type" value="Genomic_DNA"/>
</dbReference>
<gene>
    <name evidence="2" type="ORF">QYF61_014060</name>
</gene>
<sequence>MKGQEHLSYEERLRELRLFSLEKRRFRGDLINVYKHLKGGCKEGRDRLFPVVPSDRTRGNGLGLVLVVRVREAKGMVRGPSAVHVRAPEHGKGPQGRACGGPEARFPAAKINRYQIKKPWPLSDPLYSTTEKAILLDNSRKVKKLEQEKVQPIMRLSMCPGDIHRHTKKTDTAGYTGRHRQGAAFNSTTCDTSRTTAKSPSSSSVATPAEVCKRITCTHTNVHQDQGQLMPQLPTSPSERTIWIAQVCVKLETSPLRTSRRVETEQERDFALQTLHMEFGKVLGSTTVAAGLSRALQWVGWSWLEPAVSGTGQPRPLLTEAALQPPLPAPCHIRKSLGVCGGLTLVSLQVPTKPLYYSSSSTG</sequence>
<name>A0AAN7NED0_MYCAM</name>
<organism evidence="2 3">
    <name type="scientific">Mycteria americana</name>
    <name type="common">Wood stork</name>
    <dbReference type="NCBI Taxonomy" id="33587"/>
    <lineage>
        <taxon>Eukaryota</taxon>
        <taxon>Metazoa</taxon>
        <taxon>Chordata</taxon>
        <taxon>Craniata</taxon>
        <taxon>Vertebrata</taxon>
        <taxon>Euteleostomi</taxon>
        <taxon>Archelosauria</taxon>
        <taxon>Archosauria</taxon>
        <taxon>Dinosauria</taxon>
        <taxon>Saurischia</taxon>
        <taxon>Theropoda</taxon>
        <taxon>Coelurosauria</taxon>
        <taxon>Aves</taxon>
        <taxon>Neognathae</taxon>
        <taxon>Neoaves</taxon>
        <taxon>Aequornithes</taxon>
        <taxon>Ciconiiformes</taxon>
        <taxon>Ciconiidae</taxon>
        <taxon>Mycteria</taxon>
    </lineage>
</organism>
<feature type="region of interest" description="Disordered" evidence="1">
    <location>
        <begin position="184"/>
        <end position="204"/>
    </location>
</feature>
<evidence type="ECO:0000256" key="1">
    <source>
        <dbReference type="SAM" id="MobiDB-lite"/>
    </source>
</evidence>
<protein>
    <submittedName>
        <fullName evidence="2">Uncharacterized protein</fullName>
    </submittedName>
</protein>
<comment type="caution">
    <text evidence="2">The sequence shown here is derived from an EMBL/GenBank/DDBJ whole genome shotgun (WGS) entry which is preliminary data.</text>
</comment>
<feature type="compositionally biased region" description="Low complexity" evidence="1">
    <location>
        <begin position="192"/>
        <end position="204"/>
    </location>
</feature>
<evidence type="ECO:0000313" key="3">
    <source>
        <dbReference type="Proteomes" id="UP001333110"/>
    </source>
</evidence>
<dbReference type="AlphaFoldDB" id="A0AAN7NED0"/>
<evidence type="ECO:0000313" key="2">
    <source>
        <dbReference type="EMBL" id="KAK4824400.1"/>
    </source>
</evidence>
<reference evidence="2 3" key="1">
    <citation type="journal article" date="2023" name="J. Hered.">
        <title>Chromosome-level genome of the wood stork (Mycteria americana) provides insight into avian chromosome evolution.</title>
        <authorList>
            <person name="Flamio R. Jr."/>
            <person name="Ramstad K.M."/>
        </authorList>
    </citation>
    <scope>NUCLEOTIDE SEQUENCE [LARGE SCALE GENOMIC DNA]</scope>
    <source>
        <strain evidence="2">JAX WOST 10</strain>
    </source>
</reference>